<feature type="compositionally biased region" description="Acidic residues" evidence="10">
    <location>
        <begin position="351"/>
        <end position="362"/>
    </location>
</feature>
<feature type="domain" description="SAP" evidence="11">
    <location>
        <begin position="1115"/>
        <end position="1149"/>
    </location>
</feature>
<dbReference type="Gene3D" id="3.30.65.10">
    <property type="entry name" value="Bacterial Topoisomerase I, domain 1"/>
    <property type="match status" value="1"/>
</dbReference>
<dbReference type="SMART" id="SM00513">
    <property type="entry name" value="SAP"/>
    <property type="match status" value="1"/>
</dbReference>
<evidence type="ECO:0000313" key="14">
    <source>
        <dbReference type="EMBL" id="GHP02587.1"/>
    </source>
</evidence>
<dbReference type="PROSITE" id="PS50880">
    <property type="entry name" value="TOPRIM"/>
    <property type="match status" value="1"/>
</dbReference>
<dbReference type="Gene3D" id="1.10.720.30">
    <property type="entry name" value="SAP domain"/>
    <property type="match status" value="1"/>
</dbReference>
<sequence length="1159" mass="127288">MHACGHTCRGLVVVPWYVPLPLAYKYGYGQHVRQRDAVGVSGVALRRHLTISASTTQTFAAAASPPPPPPPPPPPKTGVILVESPAKARKLQKWLGDDFKVLATIGHVRELIGNKALVAERNDADADDGTTKHYHYKLNWSYIKNKRPLLRSIAEEVEKYDSLVLMTDPDREGEAIAWHVVQALDEIMLNDKSMGVVLSSCEEDTVERPLLAVDTPSKPRQSAAATRRQVTVSRCVFQEVTERAVREALSNPRHLSASLVDAALARRCLDHLFGFHVSPLLWQKMPGCPSAGRVQSVALRLLCERERELMNFKPSEYFTIVVRAMPVGGADDSRQGVELIVQSCGDLTSTNDDDEDDDEEEGGGGRGQARDASVRAGRFASYDDAVRVVELLRQNPELTVTDVVRGKMSRRNPPPFTTSTMQQKANQVLGMSGTRCMTAAQRLYEGAGAEEGLITYMRTDSSAISPRADEELRDGVAELLGSDFVLGDADAGTNRRRKKQAGVQGAHEAIRPTNPMLTPKILAGMGSWRNDELRLYALIWERAMASRCAPTRLATVRMEVEDATASVKLKATASYVTFDGARKLRDRATWYQDEPLETGMESWWANLGAGDSLELRSTAGGEDNPEVTAHLTSPPRRYNDGSIVKKMESIGVGRPSTYATILEVLRKRQYVDDRDALAASGVGSGVLRPTSTGRLLTEFLIKHFPSYVDYGFTASMEKKLDTIARSEDNSEGEEGDDKLQQLQQEDLTGQMVLDSFWDPLQATIADKMEHLSTSGVIDELNEELCPELCAVLLDHLANAEAAAAAADIRRPTCPECGKAELSFKPSRSGRWFIGCSDHPKCSYSLSVRDLENLLLLSHAGAAVTGSLPATVKRSKSFVAAESAISEEIRIVERLGKMRGFPLKLGTVPTAWLQSHGLSEDAYGGSEIWARDGPYGPYFALEPREGVDERMVRATASKDDVSEICLEMALVSLEGSLGRYVGENDVIGGPLVIYQGHFGPYVDHKLPEELVQLGAPEMQRAPLQSLVKDGTPTNMLEVSDVTEHLERYSTRIRNRALKYMEKVKSESAADVDTSPELSYRNTLVWLGRHADLVDASNPRSKRNAKAKAKSDNAPALSKMLKSDLVAECKARGVDTSGTRPELQARLRQARKKEKPLESAI</sequence>
<dbReference type="InterPro" id="IPR013497">
    <property type="entry name" value="Topo_IA_cen"/>
</dbReference>
<evidence type="ECO:0000256" key="5">
    <source>
        <dbReference type="ARBA" id="ARBA00022771"/>
    </source>
</evidence>
<feature type="domain" description="Topo IA-type catalytic" evidence="13">
    <location>
        <begin position="256"/>
        <end position="745"/>
    </location>
</feature>
<dbReference type="PROSITE" id="PS50800">
    <property type="entry name" value="SAP"/>
    <property type="match status" value="1"/>
</dbReference>
<dbReference type="CDD" id="cd00186">
    <property type="entry name" value="TOP1Ac"/>
    <property type="match status" value="1"/>
</dbReference>
<dbReference type="InterPro" id="IPR003602">
    <property type="entry name" value="Topo_IA_DNA-bd_dom"/>
</dbReference>
<dbReference type="PROSITE" id="PS52039">
    <property type="entry name" value="TOPO_IA_2"/>
    <property type="match status" value="1"/>
</dbReference>
<dbReference type="GO" id="GO:0008270">
    <property type="term" value="F:zinc ion binding"/>
    <property type="evidence" value="ECO:0007669"/>
    <property type="project" value="UniProtKB-KW"/>
</dbReference>
<evidence type="ECO:0000256" key="6">
    <source>
        <dbReference type="ARBA" id="ARBA00022833"/>
    </source>
</evidence>
<dbReference type="Gene3D" id="1.10.290.10">
    <property type="entry name" value="Topoisomerase I, domain 4"/>
    <property type="match status" value="1"/>
</dbReference>
<keyword evidence="8" id="KW-0238">DNA-binding</keyword>
<dbReference type="Pfam" id="PF01751">
    <property type="entry name" value="Toprim"/>
    <property type="match status" value="1"/>
</dbReference>
<keyword evidence="5" id="KW-0863">Zinc-finger</keyword>
<accession>A0A830HBY2</accession>
<comment type="caution">
    <text evidence="14">The sequence shown here is derived from an EMBL/GenBank/DDBJ whole genome shotgun (WGS) entry which is preliminary data.</text>
</comment>
<dbReference type="GO" id="GO:0003917">
    <property type="term" value="F:DNA topoisomerase type I (single strand cut, ATP-independent) activity"/>
    <property type="evidence" value="ECO:0007669"/>
    <property type="project" value="UniProtKB-EC"/>
</dbReference>
<evidence type="ECO:0000256" key="1">
    <source>
        <dbReference type="ARBA" id="ARBA00000213"/>
    </source>
</evidence>
<dbReference type="Proteomes" id="UP000660262">
    <property type="component" value="Unassembled WGS sequence"/>
</dbReference>
<feature type="domain" description="Toprim" evidence="12">
    <location>
        <begin position="77"/>
        <end position="204"/>
    </location>
</feature>
<dbReference type="GO" id="GO:0006265">
    <property type="term" value="P:DNA topological change"/>
    <property type="evidence" value="ECO:0007669"/>
    <property type="project" value="InterPro"/>
</dbReference>
<evidence type="ECO:0000259" key="13">
    <source>
        <dbReference type="PROSITE" id="PS52039"/>
    </source>
</evidence>
<dbReference type="InterPro" id="IPR013825">
    <property type="entry name" value="Topo_IA_cen_sub2"/>
</dbReference>
<dbReference type="InterPro" id="IPR013498">
    <property type="entry name" value="Topo_IA_Znf"/>
</dbReference>
<dbReference type="InterPro" id="IPR023406">
    <property type="entry name" value="Topo_IA_AS"/>
</dbReference>
<protein>
    <recommendedName>
        <fullName evidence="3">DNA topoisomerase</fullName>
        <ecNumber evidence="3">5.6.2.1</ecNumber>
    </recommendedName>
</protein>
<comment type="catalytic activity">
    <reaction evidence="1">
        <text>ATP-independent breakage of single-stranded DNA, followed by passage and rejoining.</text>
        <dbReference type="EC" id="5.6.2.1"/>
    </reaction>
</comment>
<dbReference type="Gene3D" id="1.10.460.10">
    <property type="entry name" value="Topoisomerase I, domain 2"/>
    <property type="match status" value="1"/>
</dbReference>
<dbReference type="EMBL" id="BNJQ01000003">
    <property type="protein sequence ID" value="GHP02587.1"/>
    <property type="molecule type" value="Genomic_DNA"/>
</dbReference>
<name>A0A830HBY2_9CHLO</name>
<dbReference type="PANTHER" id="PTHR42785">
    <property type="entry name" value="DNA TOPOISOMERASE, TYPE IA, CORE"/>
    <property type="match status" value="1"/>
</dbReference>
<dbReference type="InterPro" id="IPR023405">
    <property type="entry name" value="Topo_IA_core_domain"/>
</dbReference>
<evidence type="ECO:0000313" key="15">
    <source>
        <dbReference type="Proteomes" id="UP000660262"/>
    </source>
</evidence>
<comment type="similarity">
    <text evidence="2">Belongs to the type IA topoisomerase family.</text>
</comment>
<dbReference type="PRINTS" id="PR00417">
    <property type="entry name" value="PRTPISMRASEI"/>
</dbReference>
<dbReference type="Gene3D" id="3.40.50.140">
    <property type="match status" value="1"/>
</dbReference>
<feature type="region of interest" description="Disordered" evidence="10">
    <location>
        <begin position="1130"/>
        <end position="1159"/>
    </location>
</feature>
<evidence type="ECO:0000256" key="8">
    <source>
        <dbReference type="ARBA" id="ARBA00023125"/>
    </source>
</evidence>
<keyword evidence="7" id="KW-0799">Topoisomerase</keyword>
<proteinExistence type="inferred from homology"/>
<dbReference type="InterPro" id="IPR036361">
    <property type="entry name" value="SAP_dom_sf"/>
</dbReference>
<dbReference type="InterPro" id="IPR000380">
    <property type="entry name" value="Topo_IA"/>
</dbReference>
<dbReference type="SMART" id="SM00437">
    <property type="entry name" value="TOP1Ac"/>
    <property type="match status" value="1"/>
</dbReference>
<evidence type="ECO:0000256" key="7">
    <source>
        <dbReference type="ARBA" id="ARBA00023029"/>
    </source>
</evidence>
<reference evidence="14" key="1">
    <citation type="submission" date="2020-10" db="EMBL/GenBank/DDBJ databases">
        <title>Unveiling of a novel bifunctional photoreceptor, Dualchrome1, isolated from a cosmopolitan green alga.</title>
        <authorList>
            <person name="Suzuki S."/>
            <person name="Kawachi M."/>
        </authorList>
    </citation>
    <scope>NUCLEOTIDE SEQUENCE</scope>
    <source>
        <strain evidence="14">NIES 2893</strain>
    </source>
</reference>
<dbReference type="InterPro" id="IPR003034">
    <property type="entry name" value="SAP_dom"/>
</dbReference>
<feature type="region of interest" description="Disordered" evidence="10">
    <location>
        <begin position="1095"/>
        <end position="1114"/>
    </location>
</feature>
<dbReference type="InterPro" id="IPR013826">
    <property type="entry name" value="Topo_IA_cen_sub3"/>
</dbReference>
<feature type="region of interest" description="Disordered" evidence="10">
    <location>
        <begin position="57"/>
        <end position="76"/>
    </location>
</feature>
<dbReference type="PANTHER" id="PTHR42785:SF1">
    <property type="entry name" value="DNA TOPOISOMERASE"/>
    <property type="match status" value="1"/>
</dbReference>
<dbReference type="Pfam" id="PF02037">
    <property type="entry name" value="SAP"/>
    <property type="match status" value="1"/>
</dbReference>
<dbReference type="GO" id="GO:0005694">
    <property type="term" value="C:chromosome"/>
    <property type="evidence" value="ECO:0007669"/>
    <property type="project" value="InterPro"/>
</dbReference>
<dbReference type="EC" id="5.6.2.1" evidence="3"/>
<feature type="compositionally biased region" description="Pro residues" evidence="10">
    <location>
        <begin position="64"/>
        <end position="76"/>
    </location>
</feature>
<evidence type="ECO:0000256" key="9">
    <source>
        <dbReference type="ARBA" id="ARBA00023235"/>
    </source>
</evidence>
<evidence type="ECO:0000256" key="4">
    <source>
        <dbReference type="ARBA" id="ARBA00022723"/>
    </source>
</evidence>
<dbReference type="SUPFAM" id="SSF56712">
    <property type="entry name" value="Prokaryotic type I DNA topoisomerase"/>
    <property type="match status" value="1"/>
</dbReference>
<evidence type="ECO:0000256" key="3">
    <source>
        <dbReference type="ARBA" id="ARBA00012891"/>
    </source>
</evidence>
<evidence type="ECO:0000256" key="10">
    <source>
        <dbReference type="SAM" id="MobiDB-lite"/>
    </source>
</evidence>
<dbReference type="Pfam" id="PF01131">
    <property type="entry name" value="Topoisom_bac"/>
    <property type="match status" value="1"/>
</dbReference>
<evidence type="ECO:0000256" key="2">
    <source>
        <dbReference type="ARBA" id="ARBA00009446"/>
    </source>
</evidence>
<dbReference type="PROSITE" id="PS00396">
    <property type="entry name" value="TOPO_IA_1"/>
    <property type="match status" value="1"/>
</dbReference>
<dbReference type="OrthoDB" id="430051at2759"/>
<organism evidence="14 15">
    <name type="scientific">Pycnococcus provasolii</name>
    <dbReference type="NCBI Taxonomy" id="41880"/>
    <lineage>
        <taxon>Eukaryota</taxon>
        <taxon>Viridiplantae</taxon>
        <taxon>Chlorophyta</taxon>
        <taxon>Pseudoscourfieldiophyceae</taxon>
        <taxon>Pseudoscourfieldiales</taxon>
        <taxon>Pycnococcaceae</taxon>
        <taxon>Pycnococcus</taxon>
    </lineage>
</organism>
<feature type="region of interest" description="Disordered" evidence="10">
    <location>
        <begin position="345"/>
        <end position="373"/>
    </location>
</feature>
<dbReference type="InterPro" id="IPR006171">
    <property type="entry name" value="TOPRIM_dom"/>
</dbReference>
<gene>
    <name evidence="14" type="ORF">PPROV_000134300</name>
</gene>
<dbReference type="SMART" id="SM00493">
    <property type="entry name" value="TOPRIM"/>
    <property type="match status" value="1"/>
</dbReference>
<keyword evidence="4" id="KW-0479">Metal-binding</keyword>
<keyword evidence="15" id="KW-1185">Reference proteome</keyword>
<evidence type="ECO:0000259" key="12">
    <source>
        <dbReference type="PROSITE" id="PS50880"/>
    </source>
</evidence>
<dbReference type="GO" id="GO:0003677">
    <property type="term" value="F:DNA binding"/>
    <property type="evidence" value="ECO:0007669"/>
    <property type="project" value="UniProtKB-KW"/>
</dbReference>
<keyword evidence="9" id="KW-0413">Isomerase</keyword>
<dbReference type="SMART" id="SM00436">
    <property type="entry name" value="TOP1Bc"/>
    <property type="match status" value="1"/>
</dbReference>
<dbReference type="InterPro" id="IPR003601">
    <property type="entry name" value="Topo_IA_2"/>
</dbReference>
<keyword evidence="6" id="KW-0862">Zinc</keyword>
<dbReference type="InterPro" id="IPR013824">
    <property type="entry name" value="Topo_IA_cen_sub1"/>
</dbReference>
<dbReference type="Gene3D" id="2.70.20.10">
    <property type="entry name" value="Topoisomerase I, domain 3"/>
    <property type="match status" value="1"/>
</dbReference>
<evidence type="ECO:0000259" key="11">
    <source>
        <dbReference type="PROSITE" id="PS50800"/>
    </source>
</evidence>
<dbReference type="Pfam" id="PF01396">
    <property type="entry name" value="Zn_ribbon_Top1"/>
    <property type="match status" value="1"/>
</dbReference>
<dbReference type="AlphaFoldDB" id="A0A830HBY2"/>